<accession>A0A813SDN7</accession>
<dbReference type="Proteomes" id="UP000663879">
    <property type="component" value="Unassembled WGS sequence"/>
</dbReference>
<organism evidence="1 2">
    <name type="scientific">Brachionus calyciflorus</name>
    <dbReference type="NCBI Taxonomy" id="104777"/>
    <lineage>
        <taxon>Eukaryota</taxon>
        <taxon>Metazoa</taxon>
        <taxon>Spiralia</taxon>
        <taxon>Gnathifera</taxon>
        <taxon>Rotifera</taxon>
        <taxon>Eurotatoria</taxon>
        <taxon>Monogononta</taxon>
        <taxon>Pseudotrocha</taxon>
        <taxon>Ploima</taxon>
        <taxon>Brachionidae</taxon>
        <taxon>Brachionus</taxon>
    </lineage>
</organism>
<evidence type="ECO:0000313" key="2">
    <source>
        <dbReference type="Proteomes" id="UP000663879"/>
    </source>
</evidence>
<name>A0A813SDN7_9BILA</name>
<comment type="caution">
    <text evidence="1">The sequence shown here is derived from an EMBL/GenBank/DDBJ whole genome shotgun (WGS) entry which is preliminary data.</text>
</comment>
<dbReference type="EMBL" id="CAJNOC010000703">
    <property type="protein sequence ID" value="CAF0793648.1"/>
    <property type="molecule type" value="Genomic_DNA"/>
</dbReference>
<dbReference type="SUPFAM" id="SSF56672">
    <property type="entry name" value="DNA/RNA polymerases"/>
    <property type="match status" value="1"/>
</dbReference>
<dbReference type="Gene3D" id="3.10.10.10">
    <property type="entry name" value="HIV Type 1 Reverse Transcriptase, subunit A, domain 1"/>
    <property type="match status" value="1"/>
</dbReference>
<dbReference type="OrthoDB" id="1430630at2759"/>
<keyword evidence="2" id="KW-1185">Reference proteome</keyword>
<reference evidence="1" key="1">
    <citation type="submission" date="2021-02" db="EMBL/GenBank/DDBJ databases">
        <authorList>
            <person name="Nowell W R."/>
        </authorList>
    </citation>
    <scope>NUCLEOTIDE SEQUENCE</scope>
    <source>
        <strain evidence="1">Ploen Becks lab</strain>
    </source>
</reference>
<gene>
    <name evidence="1" type="ORF">OXX778_LOCUS6098</name>
</gene>
<feature type="non-terminal residue" evidence="1">
    <location>
        <position position="57"/>
    </location>
</feature>
<evidence type="ECO:0000313" key="1">
    <source>
        <dbReference type="EMBL" id="CAF0793648.1"/>
    </source>
</evidence>
<dbReference type="Gene3D" id="3.30.70.270">
    <property type="match status" value="1"/>
</dbReference>
<protein>
    <submittedName>
        <fullName evidence="1">Uncharacterized protein</fullName>
    </submittedName>
</protein>
<dbReference type="PANTHER" id="PTHR24559">
    <property type="entry name" value="TRANSPOSON TY3-I GAG-POL POLYPROTEIN"/>
    <property type="match status" value="1"/>
</dbReference>
<proteinExistence type="predicted"/>
<sequence>MHKNSIDKTAFSTPDGHYEFLLTPFELKNAPVDFIRLMKEILGDLIQFVESFIDNIT</sequence>
<dbReference type="InterPro" id="IPR043128">
    <property type="entry name" value="Rev_trsase/Diguanyl_cyclase"/>
</dbReference>
<dbReference type="InterPro" id="IPR043502">
    <property type="entry name" value="DNA/RNA_pol_sf"/>
</dbReference>
<dbReference type="AlphaFoldDB" id="A0A813SDN7"/>
<dbReference type="PANTHER" id="PTHR24559:SF444">
    <property type="entry name" value="REVERSE TRANSCRIPTASE DOMAIN-CONTAINING PROTEIN"/>
    <property type="match status" value="1"/>
</dbReference>
<dbReference type="InterPro" id="IPR053134">
    <property type="entry name" value="RNA-dir_DNA_polymerase"/>
</dbReference>